<evidence type="ECO:0000313" key="3">
    <source>
        <dbReference type="Proteomes" id="UP000015453"/>
    </source>
</evidence>
<dbReference type="EMBL" id="AUSU01000795">
    <property type="protein sequence ID" value="EPS72539.1"/>
    <property type="molecule type" value="Genomic_DNA"/>
</dbReference>
<dbReference type="PANTHER" id="PTHR34542">
    <property type="entry name" value="OS08G0359900 PROTEIN"/>
    <property type="match status" value="1"/>
</dbReference>
<evidence type="ECO:0000313" key="2">
    <source>
        <dbReference type="EMBL" id="EPS72539.1"/>
    </source>
</evidence>
<accession>S8CYM5</accession>
<evidence type="ECO:0000256" key="1">
    <source>
        <dbReference type="SAM" id="MobiDB-lite"/>
    </source>
</evidence>
<name>S8CYM5_9LAMI</name>
<gene>
    <name evidence="2" type="ORF">M569_02217</name>
</gene>
<feature type="region of interest" description="Disordered" evidence="1">
    <location>
        <begin position="42"/>
        <end position="101"/>
    </location>
</feature>
<dbReference type="AlphaFoldDB" id="S8CYM5"/>
<reference evidence="2 3" key="1">
    <citation type="journal article" date="2013" name="BMC Genomics">
        <title>The miniature genome of a carnivorous plant Genlisea aurea contains a low number of genes and short non-coding sequences.</title>
        <authorList>
            <person name="Leushkin E.V."/>
            <person name="Sutormin R.A."/>
            <person name="Nabieva E.R."/>
            <person name="Penin A.A."/>
            <person name="Kondrashov A.S."/>
            <person name="Logacheva M.D."/>
        </authorList>
    </citation>
    <scope>NUCLEOTIDE SEQUENCE [LARGE SCALE GENOMIC DNA]</scope>
</reference>
<sequence length="136" mass="15186">MATLHKFKLLATRCTLSGSPTASPGASPAIRLRRRKTLRMLLRRIPSARSDDKSPDPREAASEGDKSRTLRVGNKLKDLFVSSPPGIEEAESENAREGLLVHPSEGRRRNLRPLSATIRQRLMRRAWRPVLGSIPE</sequence>
<organism evidence="2 3">
    <name type="scientific">Genlisea aurea</name>
    <dbReference type="NCBI Taxonomy" id="192259"/>
    <lineage>
        <taxon>Eukaryota</taxon>
        <taxon>Viridiplantae</taxon>
        <taxon>Streptophyta</taxon>
        <taxon>Embryophyta</taxon>
        <taxon>Tracheophyta</taxon>
        <taxon>Spermatophyta</taxon>
        <taxon>Magnoliopsida</taxon>
        <taxon>eudicotyledons</taxon>
        <taxon>Gunneridae</taxon>
        <taxon>Pentapetalae</taxon>
        <taxon>asterids</taxon>
        <taxon>lamiids</taxon>
        <taxon>Lamiales</taxon>
        <taxon>Lentibulariaceae</taxon>
        <taxon>Genlisea</taxon>
    </lineage>
</organism>
<dbReference type="Proteomes" id="UP000015453">
    <property type="component" value="Unassembled WGS sequence"/>
</dbReference>
<dbReference type="OrthoDB" id="785441at2759"/>
<dbReference type="PANTHER" id="PTHR34542:SF1">
    <property type="entry name" value="OS08G0359900 PROTEIN"/>
    <property type="match status" value="1"/>
</dbReference>
<feature type="compositionally biased region" description="Basic and acidic residues" evidence="1">
    <location>
        <begin position="49"/>
        <end position="68"/>
    </location>
</feature>
<keyword evidence="3" id="KW-1185">Reference proteome</keyword>
<protein>
    <submittedName>
        <fullName evidence="2">Uncharacterized protein</fullName>
    </submittedName>
</protein>
<comment type="caution">
    <text evidence="2">The sequence shown here is derived from an EMBL/GenBank/DDBJ whole genome shotgun (WGS) entry which is preliminary data.</text>
</comment>
<proteinExistence type="predicted"/>